<dbReference type="AlphaFoldDB" id="A0AAI9XHX5"/>
<keyword evidence="3" id="KW-1185">Reference proteome</keyword>
<gene>
    <name evidence="2" type="ORF">CMEL01_07459</name>
</gene>
<accession>A0AAI9XHX5</accession>
<feature type="region of interest" description="Disordered" evidence="1">
    <location>
        <begin position="1"/>
        <end position="64"/>
    </location>
</feature>
<feature type="compositionally biased region" description="Polar residues" evidence="1">
    <location>
        <begin position="1"/>
        <end position="13"/>
    </location>
</feature>
<dbReference type="EMBL" id="MLGG01000057">
    <property type="protein sequence ID" value="KAK1450123.1"/>
    <property type="molecule type" value="Genomic_DNA"/>
</dbReference>
<protein>
    <submittedName>
        <fullName evidence="2">Uncharacterized protein</fullName>
    </submittedName>
</protein>
<proteinExistence type="predicted"/>
<organism evidence="2 3">
    <name type="scientific">Colletotrichum melonis</name>
    <dbReference type="NCBI Taxonomy" id="1209925"/>
    <lineage>
        <taxon>Eukaryota</taxon>
        <taxon>Fungi</taxon>
        <taxon>Dikarya</taxon>
        <taxon>Ascomycota</taxon>
        <taxon>Pezizomycotina</taxon>
        <taxon>Sordariomycetes</taxon>
        <taxon>Hypocreomycetidae</taxon>
        <taxon>Glomerellales</taxon>
        <taxon>Glomerellaceae</taxon>
        <taxon>Colletotrichum</taxon>
        <taxon>Colletotrichum acutatum species complex</taxon>
    </lineage>
</organism>
<feature type="region of interest" description="Disordered" evidence="1">
    <location>
        <begin position="198"/>
        <end position="219"/>
    </location>
</feature>
<reference evidence="2 3" key="1">
    <citation type="submission" date="2016-10" db="EMBL/GenBank/DDBJ databases">
        <title>The genome sequence of Colletotrichum fioriniae PJ7.</title>
        <authorList>
            <person name="Baroncelli R."/>
        </authorList>
    </citation>
    <scope>NUCLEOTIDE SEQUENCE [LARGE SCALE GENOMIC DNA]</scope>
    <source>
        <strain evidence="2">Col 31</strain>
    </source>
</reference>
<dbReference type="Proteomes" id="UP001239795">
    <property type="component" value="Unassembled WGS sequence"/>
</dbReference>
<comment type="caution">
    <text evidence="2">The sequence shown here is derived from an EMBL/GenBank/DDBJ whole genome shotgun (WGS) entry which is preliminary data.</text>
</comment>
<name>A0AAI9XHX5_9PEZI</name>
<evidence type="ECO:0000313" key="3">
    <source>
        <dbReference type="Proteomes" id="UP001239795"/>
    </source>
</evidence>
<evidence type="ECO:0000256" key="1">
    <source>
        <dbReference type="SAM" id="MobiDB-lite"/>
    </source>
</evidence>
<evidence type="ECO:0000313" key="2">
    <source>
        <dbReference type="EMBL" id="KAK1450123.1"/>
    </source>
</evidence>
<sequence length="219" mass="23335">MCQSGIGPFNSSPPATPRERFRTTSTTTGASWRGPGKVQFASPVSPLDASARGRGTKKTAKTSEDLPMIHHVSGSGCSLFVLSPSQRRALAYRHHELRGGGGDNAQLNAGKCREQIPSHPITFGKYTFSLASIKPRCIPIDLSFPTLSNSSWGLDLFPSPPPSCLRPLAACGLQRKPGISGSALTDLSLLQETKNSCRGCSRGPQSRGRYGQPGLVNQM</sequence>